<accession>A0A396HSG6</accession>
<organism evidence="1">
    <name type="scientific">Medicago truncatula</name>
    <name type="common">Barrel medic</name>
    <name type="synonym">Medicago tribuloides</name>
    <dbReference type="NCBI Taxonomy" id="3880"/>
    <lineage>
        <taxon>Eukaryota</taxon>
        <taxon>Viridiplantae</taxon>
        <taxon>Streptophyta</taxon>
        <taxon>Embryophyta</taxon>
        <taxon>Tracheophyta</taxon>
        <taxon>Spermatophyta</taxon>
        <taxon>Magnoliopsida</taxon>
        <taxon>eudicotyledons</taxon>
        <taxon>Gunneridae</taxon>
        <taxon>Pentapetalae</taxon>
        <taxon>rosids</taxon>
        <taxon>fabids</taxon>
        <taxon>Fabales</taxon>
        <taxon>Fabaceae</taxon>
        <taxon>Papilionoideae</taxon>
        <taxon>50 kb inversion clade</taxon>
        <taxon>NPAAA clade</taxon>
        <taxon>Hologalegina</taxon>
        <taxon>IRL clade</taxon>
        <taxon>Trifolieae</taxon>
        <taxon>Medicago</taxon>
    </lineage>
</organism>
<dbReference type="Proteomes" id="UP000265566">
    <property type="component" value="Chromosome 5"/>
</dbReference>
<comment type="caution">
    <text evidence="1">The sequence shown here is derived from an EMBL/GenBank/DDBJ whole genome shotgun (WGS) entry which is preliminary data.</text>
</comment>
<protein>
    <submittedName>
        <fullName evidence="1">Uncharacterized protein</fullName>
    </submittedName>
</protein>
<reference evidence="1" key="1">
    <citation type="journal article" date="2018" name="Nat. Plants">
        <title>Whole-genome landscape of Medicago truncatula symbiotic genes.</title>
        <authorList>
            <person name="Pecrix Y."/>
            <person name="Gamas P."/>
            <person name="Carrere S."/>
        </authorList>
    </citation>
    <scope>NUCLEOTIDE SEQUENCE</scope>
    <source>
        <tissue evidence="1">Leaves</tissue>
    </source>
</reference>
<dbReference type="EMBL" id="PSQE01000005">
    <property type="protein sequence ID" value="RHN56292.1"/>
    <property type="molecule type" value="Genomic_DNA"/>
</dbReference>
<dbReference type="Gramene" id="rna31668">
    <property type="protein sequence ID" value="RHN56292.1"/>
    <property type="gene ID" value="gene31668"/>
</dbReference>
<proteinExistence type="predicted"/>
<evidence type="ECO:0000313" key="1">
    <source>
        <dbReference type="EMBL" id="RHN56292.1"/>
    </source>
</evidence>
<name>A0A396HSG6_MEDTR</name>
<dbReference type="AlphaFoldDB" id="A0A396HSG6"/>
<gene>
    <name evidence="1" type="ORF">MtrunA17_Chr5g0427861</name>
</gene>
<sequence length="62" mass="7273">MFSLEYWYLSSTLKKSYSVQGTIALFSIILSQRCNFFFLPIKLPLLKILARWDLQAKQLLGE</sequence>